<dbReference type="InterPro" id="IPR002734">
    <property type="entry name" value="RibDG_C"/>
</dbReference>
<dbReference type="PIRSF" id="PIRSF006769">
    <property type="entry name" value="RibD"/>
    <property type="match status" value="1"/>
</dbReference>
<evidence type="ECO:0000256" key="12">
    <source>
        <dbReference type="ARBA" id="ARBA00023268"/>
    </source>
</evidence>
<keyword evidence="19" id="KW-1185">Reference proteome</keyword>
<evidence type="ECO:0000256" key="7">
    <source>
        <dbReference type="ARBA" id="ARBA00022723"/>
    </source>
</evidence>
<accession>A0A6F8V8Z3</accession>
<keyword evidence="9 13" id="KW-0862">Zinc</keyword>
<comment type="similarity">
    <text evidence="4 13">In the N-terminal section; belongs to the cytidine and deoxycytidylate deaminase family.</text>
</comment>
<dbReference type="CDD" id="cd01284">
    <property type="entry name" value="Riboflavin_deaminase-reductase"/>
    <property type="match status" value="1"/>
</dbReference>
<sequence>MFTSADHAFMASAMQLAQRGLYSTTPNPRVGCVIVQAGKVVGEGWHERAGEPHAEVHALNQAGEAARGATVYVTLEPCSHYGRTPPCAGALIKAGVGRVVVAMRDPNPMVAGQGIAMLELAGIPTTCGVLEKEARELNLGFISRMERGRPWLRLKAAATLDGKTALNNGVSQWITGPDARRDAHRLRARSCAMLTGIGTVLADDPSFTVRDVETTRQPLKVVVDANLSMPLDAKILQGAKLLVATGCDEEERIRQLQDAGAEVLVLPAEHGQIDLARLLQELGRRGMNEITVEAGKVLNGALLSAGVVDELVFYLAPMLFGDKARGMFGVPEIEEMNQRQELEIRDLRMVGRDMRIVATLKRKA</sequence>
<evidence type="ECO:0000256" key="9">
    <source>
        <dbReference type="ARBA" id="ARBA00022833"/>
    </source>
</evidence>
<evidence type="ECO:0000256" key="14">
    <source>
        <dbReference type="PIRSR" id="PIRSR006769-1"/>
    </source>
</evidence>
<dbReference type="GO" id="GO:0008270">
    <property type="term" value="F:zinc ion binding"/>
    <property type="evidence" value="ECO:0007669"/>
    <property type="project" value="InterPro"/>
</dbReference>
<evidence type="ECO:0000256" key="16">
    <source>
        <dbReference type="PIRSR" id="PIRSR006769-3"/>
    </source>
</evidence>
<dbReference type="PANTHER" id="PTHR38011">
    <property type="entry name" value="DIHYDROFOLATE REDUCTASE FAMILY PROTEIN (AFU_ORTHOLOGUE AFUA_8G06820)"/>
    <property type="match status" value="1"/>
</dbReference>
<evidence type="ECO:0000259" key="17">
    <source>
        <dbReference type="PROSITE" id="PS51747"/>
    </source>
</evidence>
<evidence type="ECO:0000256" key="11">
    <source>
        <dbReference type="ARBA" id="ARBA00023002"/>
    </source>
</evidence>
<evidence type="ECO:0000256" key="15">
    <source>
        <dbReference type="PIRSR" id="PIRSR006769-2"/>
    </source>
</evidence>
<keyword evidence="6 13" id="KW-0686">Riboflavin biosynthesis</keyword>
<comment type="catalytic activity">
    <reaction evidence="13">
        <text>2,5-diamino-6-hydroxy-4-(5-phosphoribosylamino)-pyrimidine + H2O + H(+) = 5-amino-6-(5-phospho-D-ribosylamino)uracil + NH4(+)</text>
        <dbReference type="Rhea" id="RHEA:21868"/>
        <dbReference type="ChEBI" id="CHEBI:15377"/>
        <dbReference type="ChEBI" id="CHEBI:15378"/>
        <dbReference type="ChEBI" id="CHEBI:28938"/>
        <dbReference type="ChEBI" id="CHEBI:58453"/>
        <dbReference type="ChEBI" id="CHEBI:58614"/>
        <dbReference type="EC" id="3.5.4.26"/>
    </reaction>
</comment>
<comment type="similarity">
    <text evidence="5 13">In the C-terminal section; belongs to the HTP reductase family.</text>
</comment>
<dbReference type="RefSeq" id="WP_173059846.1">
    <property type="nucleotide sequence ID" value="NZ_AP022853.1"/>
</dbReference>
<keyword evidence="8 13" id="KW-0378">Hydrolase</keyword>
<evidence type="ECO:0000256" key="2">
    <source>
        <dbReference type="ARBA" id="ARBA00004882"/>
    </source>
</evidence>
<feature type="binding site" evidence="15">
    <location>
        <position position="199"/>
    </location>
    <ligand>
        <name>NADP(+)</name>
        <dbReference type="ChEBI" id="CHEBI:58349"/>
    </ligand>
</feature>
<evidence type="ECO:0000256" key="5">
    <source>
        <dbReference type="ARBA" id="ARBA00007417"/>
    </source>
</evidence>
<dbReference type="SUPFAM" id="SSF53927">
    <property type="entry name" value="Cytidine deaminase-like"/>
    <property type="match status" value="1"/>
</dbReference>
<evidence type="ECO:0000256" key="13">
    <source>
        <dbReference type="PIRNR" id="PIRNR006769"/>
    </source>
</evidence>
<comment type="pathway">
    <text evidence="2 13">Cofactor biosynthesis; riboflavin biosynthesis; 5-amino-6-(D-ribitylamino)uracil from GTP: step 2/4.</text>
</comment>
<evidence type="ECO:0000256" key="3">
    <source>
        <dbReference type="ARBA" id="ARBA00004910"/>
    </source>
</evidence>
<dbReference type="AlphaFoldDB" id="A0A6F8V8Z3"/>
<dbReference type="NCBIfam" id="TIGR00326">
    <property type="entry name" value="eubact_ribD"/>
    <property type="match status" value="1"/>
</dbReference>
<dbReference type="InterPro" id="IPR050765">
    <property type="entry name" value="Riboflavin_Biosynth_HTPR"/>
</dbReference>
<dbReference type="Proteomes" id="UP000502260">
    <property type="component" value="Chromosome"/>
</dbReference>
<keyword evidence="10 13" id="KW-0521">NADP</keyword>
<evidence type="ECO:0000256" key="6">
    <source>
        <dbReference type="ARBA" id="ARBA00022619"/>
    </source>
</evidence>
<feature type="active site" description="Proton donor" evidence="14">
    <location>
        <position position="55"/>
    </location>
</feature>
<dbReference type="GO" id="GO:0009231">
    <property type="term" value="P:riboflavin biosynthetic process"/>
    <property type="evidence" value="ECO:0007669"/>
    <property type="project" value="UniProtKB-UniPathway"/>
</dbReference>
<dbReference type="Pfam" id="PF00383">
    <property type="entry name" value="dCMP_cyt_deam_1"/>
    <property type="match status" value="1"/>
</dbReference>
<evidence type="ECO:0000313" key="18">
    <source>
        <dbReference type="EMBL" id="BCB25601.1"/>
    </source>
</evidence>
<dbReference type="InterPro" id="IPR024072">
    <property type="entry name" value="DHFR-like_dom_sf"/>
</dbReference>
<dbReference type="GO" id="GO:0008703">
    <property type="term" value="F:5-amino-6-(5-phosphoribosylamino)uracil reductase activity"/>
    <property type="evidence" value="ECO:0007669"/>
    <property type="project" value="UniProtKB-EC"/>
</dbReference>
<dbReference type="UniPathway" id="UPA00275">
    <property type="reaction ID" value="UER00401"/>
</dbReference>
<feature type="binding site" evidence="15">
    <location>
        <position position="173"/>
    </location>
    <ligand>
        <name>NADP(+)</name>
        <dbReference type="ChEBI" id="CHEBI:58349"/>
    </ligand>
</feature>
<feature type="binding site" evidence="16">
    <location>
        <position position="87"/>
    </location>
    <ligand>
        <name>Zn(2+)</name>
        <dbReference type="ChEBI" id="CHEBI:29105"/>
        <note>catalytic</note>
    </ligand>
</feature>
<dbReference type="InterPro" id="IPR004794">
    <property type="entry name" value="Eubact_RibD"/>
</dbReference>
<feature type="domain" description="CMP/dCMP-type deaminase" evidence="17">
    <location>
        <begin position="4"/>
        <end position="126"/>
    </location>
</feature>
<dbReference type="Gene3D" id="3.40.140.10">
    <property type="entry name" value="Cytidine Deaminase, domain 2"/>
    <property type="match status" value="1"/>
</dbReference>
<dbReference type="FunFam" id="3.40.140.10:FF:000025">
    <property type="entry name" value="Riboflavin biosynthesis protein RibD"/>
    <property type="match status" value="1"/>
</dbReference>
<evidence type="ECO:0000256" key="1">
    <source>
        <dbReference type="ARBA" id="ARBA00002151"/>
    </source>
</evidence>
<evidence type="ECO:0000256" key="8">
    <source>
        <dbReference type="ARBA" id="ARBA00022801"/>
    </source>
</evidence>
<feature type="binding site" evidence="15">
    <location>
        <position position="203"/>
    </location>
    <ligand>
        <name>substrate</name>
    </ligand>
</feature>
<dbReference type="EC" id="1.1.1.193" evidence="13"/>
<dbReference type="Gene3D" id="3.40.430.10">
    <property type="entry name" value="Dihydrofolate Reductase, subunit A"/>
    <property type="match status" value="1"/>
</dbReference>
<dbReference type="KEGG" id="slac:SKTS_04870"/>
<evidence type="ECO:0000256" key="4">
    <source>
        <dbReference type="ARBA" id="ARBA00005259"/>
    </source>
</evidence>
<comment type="pathway">
    <text evidence="3 13">Cofactor biosynthesis; riboflavin biosynthesis; 5-amino-6-(D-ribitylamino)uracil from GTP: step 3/4.</text>
</comment>
<dbReference type="EC" id="3.5.4.26" evidence="13"/>
<keyword evidence="12" id="KW-0511">Multifunctional enzyme</keyword>
<feature type="binding site" evidence="15">
    <location>
        <position position="210"/>
    </location>
    <ligand>
        <name>substrate</name>
    </ligand>
</feature>
<feature type="binding site" evidence="15">
    <location>
        <position position="293"/>
    </location>
    <ligand>
        <name>substrate</name>
    </ligand>
</feature>
<gene>
    <name evidence="18" type="primary">ribD</name>
    <name evidence="18" type="ORF">SKTS_04870</name>
</gene>
<protein>
    <recommendedName>
        <fullName evidence="13">Riboflavin biosynthesis protein RibD</fullName>
    </recommendedName>
    <domain>
        <recommendedName>
            <fullName evidence="13">Diaminohydroxyphosphoribosylaminopyrimidine deaminase</fullName>
            <shortName evidence="13">DRAP deaminase</shortName>
            <ecNumber evidence="13">3.5.4.26</ecNumber>
        </recommendedName>
        <alternativeName>
            <fullName evidence="13">Riboflavin-specific deaminase</fullName>
        </alternativeName>
    </domain>
    <domain>
        <recommendedName>
            <fullName evidence="13">5-amino-6-(5-phosphoribosylamino)uracil reductase</fullName>
            <ecNumber evidence="13">1.1.1.193</ecNumber>
        </recommendedName>
        <alternativeName>
            <fullName evidence="13">HTP reductase</fullName>
        </alternativeName>
    </domain>
</protein>
<dbReference type="EMBL" id="AP022853">
    <property type="protein sequence ID" value="BCB25601.1"/>
    <property type="molecule type" value="Genomic_DNA"/>
</dbReference>
<dbReference type="PANTHER" id="PTHR38011:SF7">
    <property type="entry name" value="2,5-DIAMINO-6-RIBOSYLAMINO-4(3H)-PYRIMIDINONE 5'-PHOSPHATE REDUCTASE"/>
    <property type="match status" value="1"/>
</dbReference>
<name>A0A6F8V8Z3_9PROT</name>
<reference evidence="19" key="1">
    <citation type="submission" date="2020-03" db="EMBL/GenBank/DDBJ databases">
        <title>Complete genome sequence of sulfur-oxidizing bacterium skT11.</title>
        <authorList>
            <person name="Kanda M."/>
            <person name="Kojima H."/>
            <person name="Fukui M."/>
        </authorList>
    </citation>
    <scope>NUCLEOTIDE SEQUENCE [LARGE SCALE GENOMIC DNA]</scope>
    <source>
        <strain evidence="19">skT11</strain>
    </source>
</reference>
<evidence type="ECO:0000313" key="19">
    <source>
        <dbReference type="Proteomes" id="UP000502260"/>
    </source>
</evidence>
<feature type="binding site" evidence="15">
    <location>
        <position position="171"/>
    </location>
    <ligand>
        <name>substrate</name>
    </ligand>
</feature>
<comment type="catalytic activity">
    <reaction evidence="13">
        <text>5-amino-6-(5-phospho-D-ribitylamino)uracil + NADP(+) = 5-amino-6-(5-phospho-D-ribosylamino)uracil + NADPH + H(+)</text>
        <dbReference type="Rhea" id="RHEA:17845"/>
        <dbReference type="ChEBI" id="CHEBI:15378"/>
        <dbReference type="ChEBI" id="CHEBI:57783"/>
        <dbReference type="ChEBI" id="CHEBI:58349"/>
        <dbReference type="ChEBI" id="CHEBI:58421"/>
        <dbReference type="ChEBI" id="CHEBI:58453"/>
        <dbReference type="EC" id="1.1.1.193"/>
    </reaction>
</comment>
<feature type="binding site" evidence="16">
    <location>
        <position position="53"/>
    </location>
    <ligand>
        <name>Zn(2+)</name>
        <dbReference type="ChEBI" id="CHEBI:29105"/>
        <note>catalytic</note>
    </ligand>
</feature>
<proteinExistence type="inferred from homology"/>
<feature type="binding site" evidence="15">
    <location>
        <begin position="295"/>
        <end position="301"/>
    </location>
    <ligand>
        <name>NADP(+)</name>
        <dbReference type="ChEBI" id="CHEBI:58349"/>
    </ligand>
</feature>
<feature type="binding site" evidence="15">
    <location>
        <position position="187"/>
    </location>
    <ligand>
        <name>substrate</name>
    </ligand>
</feature>
<keyword evidence="11 13" id="KW-0560">Oxidoreductase</keyword>
<dbReference type="GO" id="GO:0008835">
    <property type="term" value="F:diaminohydroxyphosphoribosylaminopyrimidine deaminase activity"/>
    <property type="evidence" value="ECO:0007669"/>
    <property type="project" value="UniProtKB-EC"/>
</dbReference>
<dbReference type="InterPro" id="IPR016192">
    <property type="entry name" value="APOBEC/CMP_deaminase_Zn-bd"/>
</dbReference>
<dbReference type="PROSITE" id="PS51747">
    <property type="entry name" value="CYT_DCMP_DEAMINASES_2"/>
    <property type="match status" value="1"/>
</dbReference>
<dbReference type="InterPro" id="IPR002125">
    <property type="entry name" value="CMP_dCMP_dom"/>
</dbReference>
<feature type="binding site" evidence="16">
    <location>
        <position position="78"/>
    </location>
    <ligand>
        <name>Zn(2+)</name>
        <dbReference type="ChEBI" id="CHEBI:29105"/>
        <note>catalytic</note>
    </ligand>
</feature>
<dbReference type="GO" id="GO:0050661">
    <property type="term" value="F:NADP binding"/>
    <property type="evidence" value="ECO:0007669"/>
    <property type="project" value="InterPro"/>
</dbReference>
<dbReference type="InterPro" id="IPR016193">
    <property type="entry name" value="Cytidine_deaminase-like"/>
</dbReference>
<evidence type="ECO:0000256" key="10">
    <source>
        <dbReference type="ARBA" id="ARBA00022857"/>
    </source>
</evidence>
<comment type="function">
    <text evidence="1 13">Converts 2,5-diamino-6-(ribosylamino)-4(3h)-pyrimidinone 5'-phosphate into 5-amino-6-(ribosylamino)-2,4(1h,3h)-pyrimidinedione 5'-phosphate.</text>
</comment>
<comment type="cofactor">
    <cofactor evidence="13 16">
        <name>Zn(2+)</name>
        <dbReference type="ChEBI" id="CHEBI:29105"/>
    </cofactor>
    <text evidence="13 16">Binds 1 zinc ion.</text>
</comment>
<dbReference type="PROSITE" id="PS00903">
    <property type="entry name" value="CYT_DCMP_DEAMINASES_1"/>
    <property type="match status" value="1"/>
</dbReference>
<dbReference type="Pfam" id="PF01872">
    <property type="entry name" value="RibD_C"/>
    <property type="match status" value="1"/>
</dbReference>
<organism evidence="18 19">
    <name type="scientific">Sulfurimicrobium lacus</name>
    <dbReference type="NCBI Taxonomy" id="2715678"/>
    <lineage>
        <taxon>Bacteria</taxon>
        <taxon>Pseudomonadati</taxon>
        <taxon>Pseudomonadota</taxon>
        <taxon>Betaproteobacteria</taxon>
        <taxon>Nitrosomonadales</taxon>
        <taxon>Sulfuricellaceae</taxon>
        <taxon>Sulfurimicrobium</taxon>
    </lineage>
</organism>
<dbReference type="InterPro" id="IPR011549">
    <property type="entry name" value="RibD_C"/>
</dbReference>
<keyword evidence="7 13" id="KW-0479">Metal-binding</keyword>
<dbReference type="NCBIfam" id="TIGR00227">
    <property type="entry name" value="ribD_Cterm"/>
    <property type="match status" value="1"/>
</dbReference>
<feature type="binding site" evidence="15">
    <location>
        <position position="157"/>
    </location>
    <ligand>
        <name>NADP(+)</name>
        <dbReference type="ChEBI" id="CHEBI:58349"/>
    </ligand>
</feature>
<dbReference type="SUPFAM" id="SSF53597">
    <property type="entry name" value="Dihydrofolate reductase-like"/>
    <property type="match status" value="1"/>
</dbReference>